<dbReference type="PANTHER" id="PTHR35867:SF1">
    <property type="entry name" value="PROTEIN RSEC"/>
    <property type="match status" value="1"/>
</dbReference>
<dbReference type="RefSeq" id="WP_104951567.1">
    <property type="nucleotide sequence ID" value="NZ_CP026378.1"/>
</dbReference>
<protein>
    <submittedName>
        <fullName evidence="2">SoxR reducing system protein RseC</fullName>
    </submittedName>
</protein>
<sequence length="166" mass="17751">MMREWATVVAWQDGIATLHSEVKTTCNSCSARKGCGSAMLNKLGPKNAHVMQIASEKPLQPGQRVELGIRESSLLGSALLVYMTPLLGLFLLAGLFQMQFHTDLAAACGALLGGIGGFIVAKGVSSRFGAREAFQPVILNIMLPPTRCAWSKRRCKLSPDGQSSFG</sequence>
<feature type="transmembrane region" description="Helical" evidence="1">
    <location>
        <begin position="104"/>
        <end position="121"/>
    </location>
</feature>
<dbReference type="Proteomes" id="UP000237673">
    <property type="component" value="Chromosome"/>
</dbReference>
<evidence type="ECO:0000256" key="1">
    <source>
        <dbReference type="SAM" id="Phobius"/>
    </source>
</evidence>
<keyword evidence="1" id="KW-0472">Membrane</keyword>
<dbReference type="PANTHER" id="PTHR35867">
    <property type="entry name" value="PROTEIN RSEC"/>
    <property type="match status" value="1"/>
</dbReference>
<gene>
    <name evidence="2" type="ORF">C2E16_15835</name>
</gene>
<dbReference type="NCBIfam" id="NF008115">
    <property type="entry name" value="PRK10862.1"/>
    <property type="match status" value="1"/>
</dbReference>
<evidence type="ECO:0000313" key="3">
    <source>
        <dbReference type="Proteomes" id="UP000237673"/>
    </source>
</evidence>
<accession>A0ABM6S4C4</accession>
<name>A0ABM6S4C4_9GAMM</name>
<feature type="transmembrane region" description="Helical" evidence="1">
    <location>
        <begin position="74"/>
        <end position="98"/>
    </location>
</feature>
<reference evidence="2 3" key="1">
    <citation type="submission" date="2018-01" db="EMBL/GenBank/DDBJ databases">
        <title>Complete and assembled Genome of Pantoea calida DSM22759T.</title>
        <authorList>
            <person name="Stevens M.J.A."/>
            <person name="Zurfluh K."/>
            <person name="Stephan R."/>
        </authorList>
    </citation>
    <scope>NUCLEOTIDE SEQUENCE [LARGE SCALE GENOMIC DNA]</scope>
    <source>
        <strain evidence="2 3">DSM 22759</strain>
    </source>
</reference>
<proteinExistence type="predicted"/>
<keyword evidence="3" id="KW-1185">Reference proteome</keyword>
<dbReference type="InterPro" id="IPR007359">
    <property type="entry name" value="SigmaE_reg_RseC_MucC"/>
</dbReference>
<keyword evidence="1" id="KW-1133">Transmembrane helix</keyword>
<organism evidence="2 3">
    <name type="scientific">Mixta calida</name>
    <dbReference type="NCBI Taxonomy" id="665913"/>
    <lineage>
        <taxon>Bacteria</taxon>
        <taxon>Pseudomonadati</taxon>
        <taxon>Pseudomonadota</taxon>
        <taxon>Gammaproteobacteria</taxon>
        <taxon>Enterobacterales</taxon>
        <taxon>Erwiniaceae</taxon>
        <taxon>Mixta</taxon>
    </lineage>
</organism>
<dbReference type="EMBL" id="CP026378">
    <property type="protein sequence ID" value="AUY26230.1"/>
    <property type="molecule type" value="Genomic_DNA"/>
</dbReference>
<dbReference type="PIRSF" id="PIRSF004923">
    <property type="entry name" value="RseC"/>
    <property type="match status" value="1"/>
</dbReference>
<dbReference type="InterPro" id="IPR026268">
    <property type="entry name" value="RseC"/>
</dbReference>
<keyword evidence="1" id="KW-0812">Transmembrane</keyword>
<dbReference type="Pfam" id="PF04246">
    <property type="entry name" value="RseC_MucC"/>
    <property type="match status" value="1"/>
</dbReference>
<evidence type="ECO:0000313" key="2">
    <source>
        <dbReference type="EMBL" id="AUY26230.1"/>
    </source>
</evidence>